<dbReference type="Proteomes" id="UP000244450">
    <property type="component" value="Unassembled WGS sequence"/>
</dbReference>
<sequence length="180" mass="19578">MSLEHLQFDPYFLARIYQHQAIIPGEKPAAPAIGATAPATPKVTEAPAAALPPVKFLGDNQKKIVLLISNANEVYLNDALFHLLTNILNACKLGMQDVALVNLHAYPGATFTALQQAVPMQYCIFFGVDPATLALQGVERYQVSQAGHTSLLYSHDLAVIAEDKVMKGRLWNSLKQLLGI</sequence>
<dbReference type="AlphaFoldDB" id="A0A2T7BEX7"/>
<gene>
    <name evidence="1" type="ORF">DCC81_10890</name>
</gene>
<accession>A0A2T7BEX7</accession>
<dbReference type="RefSeq" id="WP_108686669.1">
    <property type="nucleotide sequence ID" value="NZ_QCYK01000002.1"/>
</dbReference>
<keyword evidence="2" id="KW-1185">Reference proteome</keyword>
<dbReference type="OrthoDB" id="824384at2"/>
<proteinExistence type="predicted"/>
<evidence type="ECO:0000313" key="2">
    <source>
        <dbReference type="Proteomes" id="UP000244450"/>
    </source>
</evidence>
<dbReference type="EMBL" id="QCYK01000002">
    <property type="protein sequence ID" value="PUZ24828.1"/>
    <property type="molecule type" value="Genomic_DNA"/>
</dbReference>
<reference evidence="1 2" key="1">
    <citation type="submission" date="2018-04" db="EMBL/GenBank/DDBJ databases">
        <title>Chitinophaga fuyangensis sp. nov., isolated from soil in a chemical factory.</title>
        <authorList>
            <person name="Chen K."/>
        </authorList>
    </citation>
    <scope>NUCLEOTIDE SEQUENCE [LARGE SCALE GENOMIC DNA]</scope>
    <source>
        <strain evidence="1 2">LY-1</strain>
    </source>
</reference>
<name>A0A2T7BEX7_9BACT</name>
<comment type="caution">
    <text evidence="1">The sequence shown here is derived from an EMBL/GenBank/DDBJ whole genome shotgun (WGS) entry which is preliminary data.</text>
</comment>
<evidence type="ECO:0000313" key="1">
    <source>
        <dbReference type="EMBL" id="PUZ24828.1"/>
    </source>
</evidence>
<organism evidence="1 2">
    <name type="scientific">Chitinophaga parva</name>
    <dbReference type="NCBI Taxonomy" id="2169414"/>
    <lineage>
        <taxon>Bacteria</taxon>
        <taxon>Pseudomonadati</taxon>
        <taxon>Bacteroidota</taxon>
        <taxon>Chitinophagia</taxon>
        <taxon>Chitinophagales</taxon>
        <taxon>Chitinophagaceae</taxon>
        <taxon>Chitinophaga</taxon>
    </lineage>
</organism>
<protein>
    <submittedName>
        <fullName evidence="1">Uncharacterized protein</fullName>
    </submittedName>
</protein>